<sequence>GIARVVEAFHSVGTQAKFNAEINAPDGNTILQMFGPWLFEAVTRKSPEYEDGISEAYGILCKIFCHLQPRNKFLPVHLSRFYACISNGLRTGHPQTLTSIVMNCANFFLMDLDGSRSLVFDFALAIKRILPTTEKIGFPFAIVPMEELRRGCFRLIGSILGAFNNLKNLSVKSFVFLEKSDYSEMIRKFYQTYGTPKSKRLSSEAPLLDAKEIQPTLQSLKPFVLDVLLSSHAIEQNSANIKLTHHLLVSFTLEEIHYCPGAISLILDAVKEKILSKCWTHDIQASAFDVLSQLSFFWEPVNTAVEVEAKEITEPPKT</sequence>
<feature type="non-terminal residue" evidence="1">
    <location>
        <position position="318"/>
    </location>
</feature>
<reference evidence="1" key="1">
    <citation type="submission" date="2020-05" db="EMBL/GenBank/DDBJ databases">
        <title>Phylogenomic resolution of chytrid fungi.</title>
        <authorList>
            <person name="Stajich J.E."/>
            <person name="Amses K."/>
            <person name="Simmons R."/>
            <person name="Seto K."/>
            <person name="Myers J."/>
            <person name="Bonds A."/>
            <person name="Quandt C.A."/>
            <person name="Barry K."/>
            <person name="Liu P."/>
            <person name="Grigoriev I."/>
            <person name="Longcore J.E."/>
            <person name="James T.Y."/>
        </authorList>
    </citation>
    <scope>NUCLEOTIDE SEQUENCE</scope>
    <source>
        <strain evidence="1">JEL0513</strain>
    </source>
</reference>
<evidence type="ECO:0000313" key="2">
    <source>
        <dbReference type="Proteomes" id="UP001211907"/>
    </source>
</evidence>
<dbReference type="InterPro" id="IPR039930">
    <property type="entry name" value="RALGAPB"/>
</dbReference>
<evidence type="ECO:0000313" key="1">
    <source>
        <dbReference type="EMBL" id="KAJ3088524.1"/>
    </source>
</evidence>
<dbReference type="PANTHER" id="PTHR21344">
    <property type="entry name" value="RAL GTPASE-ACTIVATING PROTEIN SUBUNIT BETA"/>
    <property type="match status" value="1"/>
</dbReference>
<keyword evidence="2" id="KW-1185">Reference proteome</keyword>
<organism evidence="1 2">
    <name type="scientific">Physocladia obscura</name>
    <dbReference type="NCBI Taxonomy" id="109957"/>
    <lineage>
        <taxon>Eukaryota</taxon>
        <taxon>Fungi</taxon>
        <taxon>Fungi incertae sedis</taxon>
        <taxon>Chytridiomycota</taxon>
        <taxon>Chytridiomycota incertae sedis</taxon>
        <taxon>Chytridiomycetes</taxon>
        <taxon>Chytridiales</taxon>
        <taxon>Chytriomycetaceae</taxon>
        <taxon>Physocladia</taxon>
    </lineage>
</organism>
<protein>
    <submittedName>
        <fullName evidence="1">Uncharacterized protein</fullName>
    </submittedName>
</protein>
<dbReference type="GO" id="GO:0005096">
    <property type="term" value="F:GTPase activator activity"/>
    <property type="evidence" value="ECO:0007669"/>
    <property type="project" value="InterPro"/>
</dbReference>
<name>A0AAD5XBR8_9FUNG</name>
<dbReference type="AlphaFoldDB" id="A0AAD5XBR8"/>
<accession>A0AAD5XBR8</accession>
<dbReference type="Proteomes" id="UP001211907">
    <property type="component" value="Unassembled WGS sequence"/>
</dbReference>
<gene>
    <name evidence="1" type="ORF">HK100_008014</name>
</gene>
<comment type="caution">
    <text evidence="1">The sequence shown here is derived from an EMBL/GenBank/DDBJ whole genome shotgun (WGS) entry which is preliminary data.</text>
</comment>
<proteinExistence type="predicted"/>
<dbReference type="PANTHER" id="PTHR21344:SF1">
    <property type="entry name" value="RAL GTPASE-ACTIVATING PROTEIN SUBUNIT BETA"/>
    <property type="match status" value="1"/>
</dbReference>
<dbReference type="EMBL" id="JADGJH010003838">
    <property type="protein sequence ID" value="KAJ3088524.1"/>
    <property type="molecule type" value="Genomic_DNA"/>
</dbReference>